<name>A0ABR2U5R4_9ROSI</name>
<gene>
    <name evidence="2" type="ORF">V6N11_058936</name>
</gene>
<organism evidence="2 3">
    <name type="scientific">Hibiscus sabdariffa</name>
    <name type="common">roselle</name>
    <dbReference type="NCBI Taxonomy" id="183260"/>
    <lineage>
        <taxon>Eukaryota</taxon>
        <taxon>Viridiplantae</taxon>
        <taxon>Streptophyta</taxon>
        <taxon>Embryophyta</taxon>
        <taxon>Tracheophyta</taxon>
        <taxon>Spermatophyta</taxon>
        <taxon>Magnoliopsida</taxon>
        <taxon>eudicotyledons</taxon>
        <taxon>Gunneridae</taxon>
        <taxon>Pentapetalae</taxon>
        <taxon>rosids</taxon>
        <taxon>malvids</taxon>
        <taxon>Malvales</taxon>
        <taxon>Malvaceae</taxon>
        <taxon>Malvoideae</taxon>
        <taxon>Hibiscus</taxon>
    </lineage>
</organism>
<dbReference type="EMBL" id="JBBPBN010000002">
    <property type="protein sequence ID" value="KAK9045046.1"/>
    <property type="molecule type" value="Genomic_DNA"/>
</dbReference>
<evidence type="ECO:0000313" key="3">
    <source>
        <dbReference type="Proteomes" id="UP001396334"/>
    </source>
</evidence>
<reference evidence="2 3" key="1">
    <citation type="journal article" date="2024" name="G3 (Bethesda)">
        <title>Genome assembly of Hibiscus sabdariffa L. provides insights into metabolisms of medicinal natural products.</title>
        <authorList>
            <person name="Kim T."/>
        </authorList>
    </citation>
    <scope>NUCLEOTIDE SEQUENCE [LARGE SCALE GENOMIC DNA]</scope>
    <source>
        <strain evidence="2">TK-2024</strain>
        <tissue evidence="2">Old leaves</tissue>
    </source>
</reference>
<feature type="compositionally biased region" description="Polar residues" evidence="1">
    <location>
        <begin position="1"/>
        <end position="27"/>
    </location>
</feature>
<feature type="region of interest" description="Disordered" evidence="1">
    <location>
        <begin position="76"/>
        <end position="108"/>
    </location>
</feature>
<feature type="compositionally biased region" description="Low complexity" evidence="1">
    <location>
        <begin position="35"/>
        <end position="45"/>
    </location>
</feature>
<feature type="region of interest" description="Disordered" evidence="1">
    <location>
        <begin position="1"/>
        <end position="47"/>
    </location>
</feature>
<protein>
    <submittedName>
        <fullName evidence="2">Uncharacterized protein</fullName>
    </submittedName>
</protein>
<evidence type="ECO:0000313" key="2">
    <source>
        <dbReference type="EMBL" id="KAK9045046.1"/>
    </source>
</evidence>
<dbReference type="Proteomes" id="UP001396334">
    <property type="component" value="Unassembled WGS sequence"/>
</dbReference>
<proteinExistence type="predicted"/>
<comment type="caution">
    <text evidence="2">The sequence shown here is derived from an EMBL/GenBank/DDBJ whole genome shotgun (WGS) entry which is preliminary data.</text>
</comment>
<sequence length="108" mass="12161">MGHQINIESNEPLNQINIESNEPLNQENKVDEIDSSFLSSKSESMSNKRTIHTNLFDGDDEDDYNDDSILNYLVGGCGGGGGENEDIDDQHEEEKDQGVKMRMSYNFN</sequence>
<evidence type="ECO:0000256" key="1">
    <source>
        <dbReference type="SAM" id="MobiDB-lite"/>
    </source>
</evidence>
<keyword evidence="3" id="KW-1185">Reference proteome</keyword>
<accession>A0ABR2U5R4</accession>